<dbReference type="PROSITE" id="PS50865">
    <property type="entry name" value="ZF_MYND_2"/>
    <property type="match status" value="1"/>
</dbReference>
<proteinExistence type="predicted"/>
<protein>
    <recommendedName>
        <fullName evidence="6">MYND-type domain-containing protein</fullName>
    </recommendedName>
</protein>
<dbReference type="AlphaFoldDB" id="A0AAD5DML8"/>
<name>A0AAD5DML8_9CHLO</name>
<evidence type="ECO:0000256" key="1">
    <source>
        <dbReference type="ARBA" id="ARBA00022723"/>
    </source>
</evidence>
<accession>A0AAD5DML8</accession>
<dbReference type="GO" id="GO:0008270">
    <property type="term" value="F:zinc ion binding"/>
    <property type="evidence" value="ECO:0007669"/>
    <property type="project" value="UniProtKB-KW"/>
</dbReference>
<keyword evidence="2 4" id="KW-0863">Zinc-finger</keyword>
<keyword evidence="8" id="KW-1185">Reference proteome</keyword>
<dbReference type="SUPFAM" id="SSF144232">
    <property type="entry name" value="HIT/MYND zinc finger-like"/>
    <property type="match status" value="1"/>
</dbReference>
<evidence type="ECO:0000313" key="8">
    <source>
        <dbReference type="Proteomes" id="UP001205105"/>
    </source>
</evidence>
<evidence type="ECO:0000256" key="3">
    <source>
        <dbReference type="ARBA" id="ARBA00022833"/>
    </source>
</evidence>
<feature type="compositionally biased region" description="Low complexity" evidence="5">
    <location>
        <begin position="897"/>
        <end position="906"/>
    </location>
</feature>
<reference evidence="7" key="1">
    <citation type="submission" date="2020-11" db="EMBL/GenBank/DDBJ databases">
        <title>Chlorella ohadii genome sequencing and assembly.</title>
        <authorList>
            <person name="Murik O."/>
            <person name="Treves H."/>
            <person name="Kedem I."/>
            <person name="Shotland Y."/>
            <person name="Kaplan A."/>
        </authorList>
    </citation>
    <scope>NUCLEOTIDE SEQUENCE</scope>
    <source>
        <strain evidence="7">1</strain>
    </source>
</reference>
<evidence type="ECO:0000256" key="5">
    <source>
        <dbReference type="SAM" id="MobiDB-lite"/>
    </source>
</evidence>
<dbReference type="Proteomes" id="UP001205105">
    <property type="component" value="Unassembled WGS sequence"/>
</dbReference>
<keyword evidence="1" id="KW-0479">Metal-binding</keyword>
<gene>
    <name evidence="7" type="ORF">COHA_007146</name>
</gene>
<feature type="compositionally biased region" description="Acidic residues" evidence="5">
    <location>
        <begin position="907"/>
        <end position="920"/>
    </location>
</feature>
<feature type="domain" description="MYND-type" evidence="6">
    <location>
        <begin position="837"/>
        <end position="883"/>
    </location>
</feature>
<evidence type="ECO:0000256" key="4">
    <source>
        <dbReference type="PROSITE-ProRule" id="PRU00134"/>
    </source>
</evidence>
<evidence type="ECO:0000256" key="2">
    <source>
        <dbReference type="ARBA" id="ARBA00022771"/>
    </source>
</evidence>
<keyword evidence="3" id="KW-0862">Zinc</keyword>
<dbReference type="Pfam" id="PF01753">
    <property type="entry name" value="zf-MYND"/>
    <property type="match status" value="1"/>
</dbReference>
<dbReference type="Gene3D" id="6.10.140.2220">
    <property type="match status" value="1"/>
</dbReference>
<sequence>MSWEALNRQLRRLVLRFLAADNAATFEEVYSRLFVISGEGGELSRLQASGLQPSPAEAESLRTTLAMAADRLAALDSSIPSSVNSRATVAQVSVACQLFNTCFLLCTDGSMPDMLGRFLPCATLLLRPGAAAQQYLVREVQHGAMQAGQLLVPVTAQLWAFYAWQHIACREPPAPTHTKSASDAAAAAGQAHAPPALLQQWLQCTLASMRLLEPTSWKPGTAYARTLVRLSQMLGRLFTFAVFSAHGALLLRDAQLCRGLLQLVLPSVSAMAVGLQLPPDRRPPECSWEAAVLMAAFVSAALQPMQQQQQQQAITVGPDEGRRLLTAAAQLLQCCPFPAPSSSELTSHAVLDTTLCLIQQLEAAAMCQYPGITQQPGQQPTPPTALALPRSQAQLLLAALPRISEALAAAVAHTHGPQLPQTAHIIRAAATVAALLSGAARPVEESTRPAPAMAAVQDLPAWLRAAAAALRWLPSVFAIWEREQPSRVGSSVRTHSSEAANVAVLLAVNVGWSTYAGMDLPDAGWAACSAEQQAECLAGLWELHTVACRVAHAVLAGVVSRHLVSQIVHDTQQLFQLVEPPFVAASAMCASTEGVGAALPPEAARCLPAMAVAYSEALFSILDACAAAEEEISTLRATLLLGGIATALLWGPPALANDVRLQAAAAKCLGLVPQADMLQGCDETKLLELAAKSPRVAAVLVAEGLPDKVLQAAQASLVDSNIQLTWRQRMMPALNQLLTAAEGADQQSAAAGEPGAAAAAVAEAAATVDRAIHGIRTYPASTASIAQLLHVSASWLPPARRLAAALLAWWRRPEAQPAAALELAQAAAARSCAYLRCANLGGEGGPAAGQGDGSLRCSACHVVWYCGTACSHADWRAGHRRVCKELGAARAAEQERQQQAAAAEAAAEQDDAQAADAEQE</sequence>
<feature type="region of interest" description="Disordered" evidence="5">
    <location>
        <begin position="894"/>
        <end position="920"/>
    </location>
</feature>
<evidence type="ECO:0000259" key="6">
    <source>
        <dbReference type="PROSITE" id="PS50865"/>
    </source>
</evidence>
<evidence type="ECO:0000313" key="7">
    <source>
        <dbReference type="EMBL" id="KAI7839143.1"/>
    </source>
</evidence>
<organism evidence="7 8">
    <name type="scientific">Chlorella ohadii</name>
    <dbReference type="NCBI Taxonomy" id="2649997"/>
    <lineage>
        <taxon>Eukaryota</taxon>
        <taxon>Viridiplantae</taxon>
        <taxon>Chlorophyta</taxon>
        <taxon>core chlorophytes</taxon>
        <taxon>Trebouxiophyceae</taxon>
        <taxon>Chlorellales</taxon>
        <taxon>Chlorellaceae</taxon>
        <taxon>Chlorella clade</taxon>
        <taxon>Chlorella</taxon>
    </lineage>
</organism>
<dbReference type="EMBL" id="JADXDR010000107">
    <property type="protein sequence ID" value="KAI7839143.1"/>
    <property type="molecule type" value="Genomic_DNA"/>
</dbReference>
<dbReference type="InterPro" id="IPR002893">
    <property type="entry name" value="Znf_MYND"/>
</dbReference>
<comment type="caution">
    <text evidence="7">The sequence shown here is derived from an EMBL/GenBank/DDBJ whole genome shotgun (WGS) entry which is preliminary data.</text>
</comment>